<dbReference type="Gene3D" id="3.40.50.150">
    <property type="entry name" value="Vaccinia Virus protein VP39"/>
    <property type="match status" value="1"/>
</dbReference>
<dbReference type="AlphaFoldDB" id="A0A8J6P3N6"/>
<comment type="caution">
    <text evidence="2">The sequence shown here is derived from an EMBL/GenBank/DDBJ whole genome shotgun (WGS) entry which is preliminary data.</text>
</comment>
<protein>
    <submittedName>
        <fullName evidence="2">DNA methyltransferase</fullName>
    </submittedName>
</protein>
<dbReference type="GO" id="GO:0032259">
    <property type="term" value="P:methylation"/>
    <property type="evidence" value="ECO:0007669"/>
    <property type="project" value="UniProtKB-KW"/>
</dbReference>
<accession>A0A8J6P3N6</accession>
<keyword evidence="2" id="KW-0489">Methyltransferase</keyword>
<dbReference type="Proteomes" id="UP000605201">
    <property type="component" value="Unassembled WGS sequence"/>
</dbReference>
<proteinExistence type="predicted"/>
<evidence type="ECO:0000313" key="3">
    <source>
        <dbReference type="Proteomes" id="UP000605201"/>
    </source>
</evidence>
<dbReference type="GO" id="GO:0008168">
    <property type="term" value="F:methyltransferase activity"/>
    <property type="evidence" value="ECO:0007669"/>
    <property type="project" value="UniProtKB-KW"/>
</dbReference>
<keyword evidence="2" id="KW-0808">Transferase</keyword>
<dbReference type="Pfam" id="PF18135">
    <property type="entry name" value="Type_ISP_C"/>
    <property type="match status" value="1"/>
</dbReference>
<dbReference type="InterPro" id="IPR041635">
    <property type="entry name" value="Type_ISP_LLaBIII_C"/>
</dbReference>
<organism evidence="2 3">
    <name type="scientific">Candidatus Desulfatibia vada</name>
    <dbReference type="NCBI Taxonomy" id="2841696"/>
    <lineage>
        <taxon>Bacteria</taxon>
        <taxon>Pseudomonadati</taxon>
        <taxon>Thermodesulfobacteriota</taxon>
        <taxon>Desulfobacteria</taxon>
        <taxon>Desulfobacterales</taxon>
        <taxon>Desulfobacterales incertae sedis</taxon>
        <taxon>Candidatus Desulfatibia</taxon>
    </lineage>
</organism>
<evidence type="ECO:0000313" key="2">
    <source>
        <dbReference type="EMBL" id="MBC8434560.1"/>
    </source>
</evidence>
<evidence type="ECO:0000259" key="1">
    <source>
        <dbReference type="Pfam" id="PF18135"/>
    </source>
</evidence>
<dbReference type="EMBL" id="JACNIG010000460">
    <property type="protein sequence ID" value="MBC8434560.1"/>
    <property type="molecule type" value="Genomic_DNA"/>
</dbReference>
<gene>
    <name evidence="2" type="ORF">H8D96_21840</name>
</gene>
<feature type="domain" description="Type ISP restriction-modification enzyme LLaBIII C-terminal specificity" evidence="1">
    <location>
        <begin position="157"/>
        <end position="485"/>
    </location>
</feature>
<sequence>IDQAGEGVLGFITNHSYLDNPTFRGMRESLMNSFDEIYLLDLHGNSLKKEKCPDGSKDENVFDIRQGTAIALFIKRRDLSASNAQAGRNSENGKKVFYSELWGMRKGMGKGKYDWLINNDITTTKWQKIAPKSEFYLFVPRDEKLLELYEGSPKITDIFPVNSVGIVTARDKFVIDADKKALKRRIRMFCDEKIPDEFIGEPYKLKDKSNWNLRTAREKVRNDKDWENSFAQILYRPFDVKWIFYHGTLVERPRRNVMRHMVQENLGFIMPKRVETKIPWSHVFCANVLVEHVTVSLKTIDYLFPLYLYPDLDKNDLFSHLKESKEKKPNISEKIFSALSETYKTKPSPEEIFYYIYAVFYSNTYRTKYAEFLKTDFPRVPFTKDKHLFKKLAEYGKRLADLHLMRSPGLDSPVIKFQGTGDKRVDKIKHDKEGERIYINKDQYFEGLEENIWQYRIGGYQVCNKWLKDRKGRILSLDDVKHYCKVATAIKHTINIQKSIDEIYNEVEKQLIPEFCRRSE</sequence>
<reference evidence="2 3" key="1">
    <citation type="submission" date="2020-08" db="EMBL/GenBank/DDBJ databases">
        <title>Bridging the membrane lipid divide: bacteria of the FCB group superphylum have the potential to synthesize archaeal ether lipids.</title>
        <authorList>
            <person name="Villanueva L."/>
            <person name="Von Meijenfeldt F.A.B."/>
            <person name="Westbye A.B."/>
            <person name="Yadav S."/>
            <person name="Hopmans E.C."/>
            <person name="Dutilh B.E."/>
            <person name="Sinninghe Damste J.S."/>
        </authorList>
    </citation>
    <scope>NUCLEOTIDE SEQUENCE [LARGE SCALE GENOMIC DNA]</scope>
    <source>
        <strain evidence="2">NIOZ-UU17</strain>
    </source>
</reference>
<feature type="non-terminal residue" evidence="2">
    <location>
        <position position="1"/>
    </location>
</feature>
<name>A0A8J6P3N6_9BACT</name>
<dbReference type="InterPro" id="IPR029063">
    <property type="entry name" value="SAM-dependent_MTases_sf"/>
</dbReference>